<dbReference type="EMBL" id="LJCO01000058">
    <property type="protein sequence ID" value="KPV43091.1"/>
    <property type="molecule type" value="Genomic_DNA"/>
</dbReference>
<proteinExistence type="predicted"/>
<accession>A0A0P9CC13</accession>
<organism evidence="1 2">
    <name type="scientific">Alicyclobacillus ferrooxydans</name>
    <dbReference type="NCBI Taxonomy" id="471514"/>
    <lineage>
        <taxon>Bacteria</taxon>
        <taxon>Bacillati</taxon>
        <taxon>Bacillota</taxon>
        <taxon>Bacilli</taxon>
        <taxon>Bacillales</taxon>
        <taxon>Alicyclobacillaceae</taxon>
        <taxon>Alicyclobacillus</taxon>
    </lineage>
</organism>
<comment type="caution">
    <text evidence="1">The sequence shown here is derived from an EMBL/GenBank/DDBJ whole genome shotgun (WGS) entry which is preliminary data.</text>
</comment>
<name>A0A0P9CC13_9BACL</name>
<gene>
    <name evidence="1" type="ORF">AN477_14250</name>
</gene>
<evidence type="ECO:0008006" key="3">
    <source>
        <dbReference type="Google" id="ProtNLM"/>
    </source>
</evidence>
<reference evidence="1 2" key="1">
    <citation type="submission" date="2015-09" db="EMBL/GenBank/DDBJ databases">
        <title>Draft genome sequence of Alicyclobacillus ferrooxydans DSM 22381.</title>
        <authorList>
            <person name="Hemp J."/>
        </authorList>
    </citation>
    <scope>NUCLEOTIDE SEQUENCE [LARGE SCALE GENOMIC DNA]</scope>
    <source>
        <strain evidence="1 2">TC-34</strain>
    </source>
</reference>
<evidence type="ECO:0000313" key="2">
    <source>
        <dbReference type="Proteomes" id="UP000050482"/>
    </source>
</evidence>
<evidence type="ECO:0000313" key="1">
    <source>
        <dbReference type="EMBL" id="KPV43091.1"/>
    </source>
</evidence>
<dbReference type="Proteomes" id="UP000050482">
    <property type="component" value="Unassembled WGS sequence"/>
</dbReference>
<dbReference type="AlphaFoldDB" id="A0A0P9CC13"/>
<protein>
    <recommendedName>
        <fullName evidence="3">Spore germination protein</fullName>
    </recommendedName>
</protein>
<dbReference type="RefSeq" id="WP_054969831.1">
    <property type="nucleotide sequence ID" value="NZ_LJCO01000058.1"/>
</dbReference>
<keyword evidence="2" id="KW-1185">Reference proteome</keyword>
<dbReference type="PATRIC" id="fig|471514.4.peg.2220"/>
<dbReference type="STRING" id="471514.AN477_14250"/>
<sequence length="83" mass="8957">MPAFIFTGPIFVDTPQQNSFGVNQGMNSQSNYDANMKFNTAQGGNFGFMSVNITAGSLMIDNLEALDGNINEQDIKASPSVQF</sequence>
<dbReference type="OrthoDB" id="2376546at2"/>